<gene>
    <name evidence="15" type="ORF">EDD78_11050</name>
</gene>
<dbReference type="GO" id="GO:0000155">
    <property type="term" value="F:phosphorelay sensor kinase activity"/>
    <property type="evidence" value="ECO:0007669"/>
    <property type="project" value="InterPro"/>
</dbReference>
<dbReference type="EMBL" id="SLUK01000010">
    <property type="protein sequence ID" value="TCL42424.1"/>
    <property type="molecule type" value="Genomic_DNA"/>
</dbReference>
<evidence type="ECO:0000256" key="1">
    <source>
        <dbReference type="ARBA" id="ARBA00000085"/>
    </source>
</evidence>
<evidence type="ECO:0000256" key="9">
    <source>
        <dbReference type="ARBA" id="ARBA00024867"/>
    </source>
</evidence>
<dbReference type="PANTHER" id="PTHR43047">
    <property type="entry name" value="TWO-COMPONENT HISTIDINE PROTEIN KINASE"/>
    <property type="match status" value="1"/>
</dbReference>
<feature type="domain" description="Response regulatory" evidence="14">
    <location>
        <begin position="446"/>
        <end position="567"/>
    </location>
</feature>
<keyword evidence="8" id="KW-0902">Two-component regulatory system</keyword>
<dbReference type="SUPFAM" id="SSF52172">
    <property type="entry name" value="CheY-like"/>
    <property type="match status" value="1"/>
</dbReference>
<dbReference type="InterPro" id="IPR003661">
    <property type="entry name" value="HisK_dim/P_dom"/>
</dbReference>
<evidence type="ECO:0000256" key="12">
    <source>
        <dbReference type="SAM" id="Phobius"/>
    </source>
</evidence>
<dbReference type="Gene3D" id="3.30.565.10">
    <property type="entry name" value="Histidine kinase-like ATPase, C-terminal domain"/>
    <property type="match status" value="1"/>
</dbReference>
<dbReference type="CDD" id="cd00082">
    <property type="entry name" value="HisKA"/>
    <property type="match status" value="1"/>
</dbReference>
<evidence type="ECO:0000256" key="10">
    <source>
        <dbReference type="ARBA" id="ARBA00074306"/>
    </source>
</evidence>
<evidence type="ECO:0000256" key="3">
    <source>
        <dbReference type="ARBA" id="ARBA00012438"/>
    </source>
</evidence>
<dbReference type="AlphaFoldDB" id="A0A9X8UIN1"/>
<name>A0A9X8UIN1_9FIRM</name>
<dbReference type="GO" id="GO:0009927">
    <property type="term" value="F:histidine phosphotransfer kinase activity"/>
    <property type="evidence" value="ECO:0007669"/>
    <property type="project" value="TreeGrafter"/>
</dbReference>
<dbReference type="EC" id="2.7.13.3" evidence="3"/>
<dbReference type="PROSITE" id="PS50110">
    <property type="entry name" value="RESPONSE_REGULATORY"/>
    <property type="match status" value="1"/>
</dbReference>
<dbReference type="GO" id="GO:0005886">
    <property type="term" value="C:plasma membrane"/>
    <property type="evidence" value="ECO:0007669"/>
    <property type="project" value="TreeGrafter"/>
</dbReference>
<comment type="function">
    <text evidence="9">May play the central regulatory role in sporulation. It may be an element of the effector pathway responsible for the activation of sporulation genes in response to nutritional stress. Spo0A may act in concert with spo0H (a sigma factor) to control the expression of some genes that are critical to the sporulation process.</text>
</comment>
<feature type="domain" description="Histidine kinase" evidence="13">
    <location>
        <begin position="199"/>
        <end position="422"/>
    </location>
</feature>
<sequence>MKKWLKRLSPIFLAVLFCLISTVALMAMLHMQGNARVVNYTGIVRGATQRLVKQEINGISNDALIRRLDGIVSELSTGEGENNLIALPDEAYQTLVGQMQMAWGEIKDEIGLVRHGRPSRRLYELSESHFELADRAVSAAERYSEMRVTNSIGILLCLNGGFVILFILLWVSEARQKKAQMALDLAESANRAKSEFLSRISHEIRTPMNGITGMSAIARRYVNDPERMTDCLNKIDLSASYLLSLLNDVLDMSRIESGKIQLDEQPFDLTKMLERVQEMFRRKAEDGGVVLNVCTDGLSVAQVIGDNLRISQVLVNLVSNALKFTPAGGSVTLRARQTAVNDETVCLEFVVADTGIGISDTFQQRIFEPFEQAQPATARQYGGTGLGLAICSSFIKLMGGTISVHSKLGEGTQFTVCLTLRRDASAGTGGPQESGKKVACSLTGMHILLAEDNEINAEITTLLLEDLGAEVERVENGKAAVELLSSSPAGTFSLIFMDVQMPVMDGLTASRTIRALDHPDAGRIPIIGLSANAFQEDREKSREYGMTAYLAKPLDLDRLYQTLDQVIAKEKV</sequence>
<dbReference type="Pfam" id="PF02518">
    <property type="entry name" value="HATPase_c"/>
    <property type="match status" value="1"/>
</dbReference>
<keyword evidence="7 15" id="KW-0418">Kinase</keyword>
<organism evidence="15 16">
    <name type="scientific">Harryflintia acetispora</name>
    <dbReference type="NCBI Taxonomy" id="1849041"/>
    <lineage>
        <taxon>Bacteria</taxon>
        <taxon>Bacillati</taxon>
        <taxon>Bacillota</taxon>
        <taxon>Clostridia</taxon>
        <taxon>Eubacteriales</taxon>
        <taxon>Oscillospiraceae</taxon>
        <taxon>Harryflintia</taxon>
    </lineage>
</organism>
<evidence type="ECO:0000256" key="2">
    <source>
        <dbReference type="ARBA" id="ARBA00006402"/>
    </source>
</evidence>
<protein>
    <recommendedName>
        <fullName evidence="10">Circadian input-output histidine kinase CikA</fullName>
        <ecNumber evidence="3">2.7.13.3</ecNumber>
    </recommendedName>
    <alternativeName>
        <fullName evidence="4">Stage 0 sporulation protein A homolog</fullName>
    </alternativeName>
</protein>
<keyword evidence="16" id="KW-1185">Reference proteome</keyword>
<evidence type="ECO:0000256" key="4">
    <source>
        <dbReference type="ARBA" id="ARBA00018672"/>
    </source>
</evidence>
<reference evidence="15 16" key="1">
    <citation type="submission" date="2019-03" db="EMBL/GenBank/DDBJ databases">
        <title>Genomic Encyclopedia of Type Strains, Phase IV (KMG-IV): sequencing the most valuable type-strain genomes for metagenomic binning, comparative biology and taxonomic classification.</title>
        <authorList>
            <person name="Goeker M."/>
        </authorList>
    </citation>
    <scope>NUCLEOTIDE SEQUENCE [LARGE SCALE GENOMIC DNA]</scope>
    <source>
        <strain evidence="15 16">DSM 100433</strain>
    </source>
</reference>
<evidence type="ECO:0000259" key="13">
    <source>
        <dbReference type="PROSITE" id="PS50109"/>
    </source>
</evidence>
<dbReference type="Proteomes" id="UP000294682">
    <property type="component" value="Unassembled WGS sequence"/>
</dbReference>
<dbReference type="InterPro" id="IPR036890">
    <property type="entry name" value="HATPase_C_sf"/>
</dbReference>
<dbReference type="OrthoDB" id="9811620at2"/>
<dbReference type="Pfam" id="PF00512">
    <property type="entry name" value="HisKA"/>
    <property type="match status" value="1"/>
</dbReference>
<evidence type="ECO:0000313" key="15">
    <source>
        <dbReference type="EMBL" id="TCL42424.1"/>
    </source>
</evidence>
<dbReference type="SMART" id="SM00448">
    <property type="entry name" value="REC"/>
    <property type="match status" value="1"/>
</dbReference>
<dbReference type="CDD" id="cd16922">
    <property type="entry name" value="HATPase_EvgS-ArcB-TorS-like"/>
    <property type="match status" value="1"/>
</dbReference>
<evidence type="ECO:0000256" key="11">
    <source>
        <dbReference type="PROSITE-ProRule" id="PRU00169"/>
    </source>
</evidence>
<feature type="modified residue" description="4-aspartylphosphate" evidence="11">
    <location>
        <position position="498"/>
    </location>
</feature>
<dbReference type="Gene3D" id="1.10.287.130">
    <property type="match status" value="1"/>
</dbReference>
<comment type="catalytic activity">
    <reaction evidence="1">
        <text>ATP + protein L-histidine = ADP + protein N-phospho-L-histidine.</text>
        <dbReference type="EC" id="2.7.13.3"/>
    </reaction>
</comment>
<evidence type="ECO:0000256" key="6">
    <source>
        <dbReference type="ARBA" id="ARBA00022679"/>
    </source>
</evidence>
<dbReference type="InterPro" id="IPR005467">
    <property type="entry name" value="His_kinase_dom"/>
</dbReference>
<evidence type="ECO:0000259" key="14">
    <source>
        <dbReference type="PROSITE" id="PS50110"/>
    </source>
</evidence>
<evidence type="ECO:0000256" key="8">
    <source>
        <dbReference type="ARBA" id="ARBA00023012"/>
    </source>
</evidence>
<comment type="similarity">
    <text evidence="2">In the N-terminal section; belongs to the phytochrome family.</text>
</comment>
<evidence type="ECO:0000256" key="5">
    <source>
        <dbReference type="ARBA" id="ARBA00022553"/>
    </source>
</evidence>
<dbReference type="CDD" id="cd17546">
    <property type="entry name" value="REC_hyHK_CKI1_RcsC-like"/>
    <property type="match status" value="1"/>
</dbReference>
<accession>A0A9X8UIN1</accession>
<dbReference type="InterPro" id="IPR004358">
    <property type="entry name" value="Sig_transdc_His_kin-like_C"/>
</dbReference>
<dbReference type="PRINTS" id="PR00344">
    <property type="entry name" value="BCTRLSENSOR"/>
</dbReference>
<dbReference type="InterPro" id="IPR003594">
    <property type="entry name" value="HATPase_dom"/>
</dbReference>
<dbReference type="SUPFAM" id="SSF47384">
    <property type="entry name" value="Homodimeric domain of signal transducing histidine kinase"/>
    <property type="match status" value="1"/>
</dbReference>
<keyword evidence="12" id="KW-0472">Membrane</keyword>
<feature type="transmembrane region" description="Helical" evidence="12">
    <location>
        <begin position="152"/>
        <end position="171"/>
    </location>
</feature>
<evidence type="ECO:0000256" key="7">
    <source>
        <dbReference type="ARBA" id="ARBA00022777"/>
    </source>
</evidence>
<dbReference type="InterPro" id="IPR001789">
    <property type="entry name" value="Sig_transdc_resp-reg_receiver"/>
</dbReference>
<dbReference type="SMART" id="SM00388">
    <property type="entry name" value="HisKA"/>
    <property type="match status" value="1"/>
</dbReference>
<dbReference type="InterPro" id="IPR036097">
    <property type="entry name" value="HisK_dim/P_sf"/>
</dbReference>
<dbReference type="SMART" id="SM00387">
    <property type="entry name" value="HATPase_c"/>
    <property type="match status" value="1"/>
</dbReference>
<dbReference type="PROSITE" id="PS50109">
    <property type="entry name" value="HIS_KIN"/>
    <property type="match status" value="1"/>
</dbReference>
<dbReference type="PANTHER" id="PTHR43047:SF72">
    <property type="entry name" value="OSMOSENSING HISTIDINE PROTEIN KINASE SLN1"/>
    <property type="match status" value="1"/>
</dbReference>
<keyword evidence="6" id="KW-0808">Transferase</keyword>
<dbReference type="FunFam" id="3.30.565.10:FF:000010">
    <property type="entry name" value="Sensor histidine kinase RcsC"/>
    <property type="match status" value="1"/>
</dbReference>
<dbReference type="InterPro" id="IPR011006">
    <property type="entry name" value="CheY-like_superfamily"/>
</dbReference>
<keyword evidence="12" id="KW-1133">Transmembrane helix</keyword>
<dbReference type="SUPFAM" id="SSF55874">
    <property type="entry name" value="ATPase domain of HSP90 chaperone/DNA topoisomerase II/histidine kinase"/>
    <property type="match status" value="1"/>
</dbReference>
<dbReference type="Pfam" id="PF00072">
    <property type="entry name" value="Response_reg"/>
    <property type="match status" value="1"/>
</dbReference>
<evidence type="ECO:0000313" key="16">
    <source>
        <dbReference type="Proteomes" id="UP000294682"/>
    </source>
</evidence>
<comment type="caution">
    <text evidence="15">The sequence shown here is derived from an EMBL/GenBank/DDBJ whole genome shotgun (WGS) entry which is preliminary data.</text>
</comment>
<proteinExistence type="inferred from homology"/>
<keyword evidence="12" id="KW-0812">Transmembrane</keyword>
<dbReference type="Gene3D" id="3.40.50.2300">
    <property type="match status" value="1"/>
</dbReference>
<keyword evidence="5 11" id="KW-0597">Phosphoprotein</keyword>